<evidence type="ECO:0000313" key="5">
    <source>
        <dbReference type="Proteomes" id="UP001586593"/>
    </source>
</evidence>
<dbReference type="Proteomes" id="UP001586593">
    <property type="component" value="Unassembled WGS sequence"/>
</dbReference>
<evidence type="ECO:0000313" key="4">
    <source>
        <dbReference type="EMBL" id="KAL1835065.1"/>
    </source>
</evidence>
<sequence>MGRIEAFMAEPDKDEDDEEEQDHDDGRGRERAAAATTTTPPPPEEDLRIAVRGASFSWPGASRIVLRDVTFACRPGLTLVCGVVGAGKTALLHAILGELDQHGGQREVPSETIGYCAQTPWLESMSIRENILFCAAYDEQRERHRPVGRPAGARGAGAGRLQPVSHPASRRPHRRAGPPDGL</sequence>
<organism evidence="4 5">
    <name type="scientific">Phialemonium thermophilum</name>
    <dbReference type="NCBI Taxonomy" id="223376"/>
    <lineage>
        <taxon>Eukaryota</taxon>
        <taxon>Fungi</taxon>
        <taxon>Dikarya</taxon>
        <taxon>Ascomycota</taxon>
        <taxon>Pezizomycotina</taxon>
        <taxon>Sordariomycetes</taxon>
        <taxon>Sordariomycetidae</taxon>
        <taxon>Cephalothecales</taxon>
        <taxon>Cephalothecaceae</taxon>
        <taxon>Phialemonium</taxon>
    </lineage>
</organism>
<feature type="region of interest" description="Disordered" evidence="3">
    <location>
        <begin position="1"/>
        <end position="46"/>
    </location>
</feature>
<feature type="compositionally biased region" description="Acidic residues" evidence="3">
    <location>
        <begin position="12"/>
        <end position="23"/>
    </location>
</feature>
<evidence type="ECO:0008006" key="6">
    <source>
        <dbReference type="Google" id="ProtNLM"/>
    </source>
</evidence>
<comment type="caution">
    <text evidence="4">The sequence shown here is derived from an EMBL/GenBank/DDBJ whole genome shotgun (WGS) entry which is preliminary data.</text>
</comment>
<dbReference type="Gene3D" id="3.40.50.300">
    <property type="entry name" value="P-loop containing nucleotide triphosphate hydrolases"/>
    <property type="match status" value="1"/>
</dbReference>
<dbReference type="PANTHER" id="PTHR24223">
    <property type="entry name" value="ATP-BINDING CASSETTE SUB-FAMILY C"/>
    <property type="match status" value="1"/>
</dbReference>
<dbReference type="InterPro" id="IPR027417">
    <property type="entry name" value="P-loop_NTPase"/>
</dbReference>
<protein>
    <recommendedName>
        <fullName evidence="6">ABC transporter domain-containing protein</fullName>
    </recommendedName>
</protein>
<dbReference type="PANTHER" id="PTHR24223:SF415">
    <property type="entry name" value="FI20190P1"/>
    <property type="match status" value="1"/>
</dbReference>
<evidence type="ECO:0000256" key="3">
    <source>
        <dbReference type="SAM" id="MobiDB-lite"/>
    </source>
</evidence>
<dbReference type="SUPFAM" id="SSF52540">
    <property type="entry name" value="P-loop containing nucleoside triphosphate hydrolases"/>
    <property type="match status" value="1"/>
</dbReference>
<evidence type="ECO:0000256" key="1">
    <source>
        <dbReference type="ARBA" id="ARBA00022741"/>
    </source>
</evidence>
<keyword evidence="5" id="KW-1185">Reference proteome</keyword>
<dbReference type="EMBL" id="JAZHXJ010003569">
    <property type="protein sequence ID" value="KAL1835065.1"/>
    <property type="molecule type" value="Genomic_DNA"/>
</dbReference>
<proteinExistence type="predicted"/>
<keyword evidence="2" id="KW-0067">ATP-binding</keyword>
<keyword evidence="1" id="KW-0547">Nucleotide-binding</keyword>
<reference evidence="4 5" key="1">
    <citation type="journal article" date="2024" name="Commun. Biol.">
        <title>Comparative genomic analysis of thermophilic fungi reveals convergent evolutionary adaptations and gene losses.</title>
        <authorList>
            <person name="Steindorff A.S."/>
            <person name="Aguilar-Pontes M.V."/>
            <person name="Robinson A.J."/>
            <person name="Andreopoulos B."/>
            <person name="LaButti K."/>
            <person name="Kuo A."/>
            <person name="Mondo S."/>
            <person name="Riley R."/>
            <person name="Otillar R."/>
            <person name="Haridas S."/>
            <person name="Lipzen A."/>
            <person name="Grimwood J."/>
            <person name="Schmutz J."/>
            <person name="Clum A."/>
            <person name="Reid I.D."/>
            <person name="Moisan M.C."/>
            <person name="Butler G."/>
            <person name="Nguyen T.T.M."/>
            <person name="Dewar K."/>
            <person name="Conant G."/>
            <person name="Drula E."/>
            <person name="Henrissat B."/>
            <person name="Hansel C."/>
            <person name="Singer S."/>
            <person name="Hutchinson M.I."/>
            <person name="de Vries R.P."/>
            <person name="Natvig D.O."/>
            <person name="Powell A.J."/>
            <person name="Tsang A."/>
            <person name="Grigoriev I.V."/>
        </authorList>
    </citation>
    <scope>NUCLEOTIDE SEQUENCE [LARGE SCALE GENOMIC DNA]</scope>
    <source>
        <strain evidence="4 5">ATCC 24622</strain>
    </source>
</reference>
<feature type="region of interest" description="Disordered" evidence="3">
    <location>
        <begin position="143"/>
        <end position="182"/>
    </location>
</feature>
<name>A0ABR3UZM1_9PEZI</name>
<evidence type="ECO:0000256" key="2">
    <source>
        <dbReference type="ARBA" id="ARBA00022840"/>
    </source>
</evidence>
<accession>A0ABR3UZM1</accession>
<gene>
    <name evidence="4" type="ORF">VTK73DRAFT_6338</name>
</gene>
<dbReference type="InterPro" id="IPR050173">
    <property type="entry name" value="ABC_transporter_C-like"/>
</dbReference>